<accession>A0A8H7BSK0</accession>
<name>A0A8H7BSK0_9FUNG</name>
<feature type="region of interest" description="Disordered" evidence="1">
    <location>
        <begin position="1"/>
        <end position="65"/>
    </location>
</feature>
<sequence length="312" mass="35784">MDKMSSLSPLDKAPRLQLPNIQMDSPSNDKTQSPNDNTRPQDNGRRKFSSLPPPHPVTPPPQKEDISKLLSPWWAEEPPSARPLKKKGIYSIHNFSRTSATQEAANAQVSGQKKPAWKENCLLLTKREGKPKSNALKHQFGEECSMICFLQQEKQIRKSRVNSSATAANWSPFYGSWIIFASSRTRCLEHIEGKKLLYIAKKSYIKEMITLAKEIVKKDMPDYRVIHLGEYFEQSGEDAKQLIEKTFTPLQELTAQYMESWRNGSQTAFFARFWEGAKRGDAFLLVRDGTRRMIENAFRFTKTDGDHSDRKK</sequence>
<reference evidence="2" key="1">
    <citation type="submission" date="2020-01" db="EMBL/GenBank/DDBJ databases">
        <title>Genome Sequencing of Three Apophysomyces-Like Fungal Strains Confirms a Novel Fungal Genus in the Mucoromycota with divergent Burkholderia-like Endosymbiotic Bacteria.</title>
        <authorList>
            <person name="Stajich J.E."/>
            <person name="Macias A.M."/>
            <person name="Carter-House D."/>
            <person name="Lovett B."/>
            <person name="Kasson L.R."/>
            <person name="Berry K."/>
            <person name="Grigoriev I."/>
            <person name="Chang Y."/>
            <person name="Spatafora J."/>
            <person name="Kasson M.T."/>
        </authorList>
    </citation>
    <scope>NUCLEOTIDE SEQUENCE</scope>
    <source>
        <strain evidence="2">NRRL A-21654</strain>
    </source>
</reference>
<proteinExistence type="predicted"/>
<feature type="compositionally biased region" description="Polar residues" evidence="1">
    <location>
        <begin position="19"/>
        <end position="41"/>
    </location>
</feature>
<gene>
    <name evidence="2" type="ORF">EC973_009027</name>
</gene>
<dbReference type="EMBL" id="JABAYA010000083">
    <property type="protein sequence ID" value="KAF7726135.1"/>
    <property type="molecule type" value="Genomic_DNA"/>
</dbReference>
<protein>
    <submittedName>
        <fullName evidence="2">Uncharacterized protein</fullName>
    </submittedName>
</protein>
<evidence type="ECO:0000313" key="3">
    <source>
        <dbReference type="Proteomes" id="UP000605846"/>
    </source>
</evidence>
<dbReference type="OrthoDB" id="5569779at2759"/>
<evidence type="ECO:0000313" key="2">
    <source>
        <dbReference type="EMBL" id="KAF7726135.1"/>
    </source>
</evidence>
<organism evidence="2 3">
    <name type="scientific">Apophysomyces ossiformis</name>
    <dbReference type="NCBI Taxonomy" id="679940"/>
    <lineage>
        <taxon>Eukaryota</taxon>
        <taxon>Fungi</taxon>
        <taxon>Fungi incertae sedis</taxon>
        <taxon>Mucoromycota</taxon>
        <taxon>Mucoromycotina</taxon>
        <taxon>Mucoromycetes</taxon>
        <taxon>Mucorales</taxon>
        <taxon>Mucorineae</taxon>
        <taxon>Mucoraceae</taxon>
        <taxon>Apophysomyces</taxon>
    </lineage>
</organism>
<keyword evidence="3" id="KW-1185">Reference proteome</keyword>
<dbReference type="AlphaFoldDB" id="A0A8H7BSK0"/>
<comment type="caution">
    <text evidence="2">The sequence shown here is derived from an EMBL/GenBank/DDBJ whole genome shotgun (WGS) entry which is preliminary data.</text>
</comment>
<dbReference type="Proteomes" id="UP000605846">
    <property type="component" value="Unassembled WGS sequence"/>
</dbReference>
<feature type="compositionally biased region" description="Pro residues" evidence="1">
    <location>
        <begin position="51"/>
        <end position="61"/>
    </location>
</feature>
<evidence type="ECO:0000256" key="1">
    <source>
        <dbReference type="SAM" id="MobiDB-lite"/>
    </source>
</evidence>